<sequence>MDIDPTTYLRLFEAEVKQRLKGSQPISCKVYFCLCLPGGARGHNPPPAKSQVTPQNLALGCNSRPVRKGSAEVGALKEQSGCKRHLHTALLNQGLVQHAV</sequence>
<evidence type="ECO:0000313" key="1">
    <source>
        <dbReference type="EMBL" id="CAI5769031.1"/>
    </source>
</evidence>
<keyword evidence="2" id="KW-1185">Reference proteome</keyword>
<dbReference type="EMBL" id="OX395128">
    <property type="protein sequence ID" value="CAI5769031.1"/>
    <property type="molecule type" value="Genomic_DNA"/>
</dbReference>
<gene>
    <name evidence="1" type="ORF">PODLI_1B032845</name>
</gene>
<reference evidence="1" key="1">
    <citation type="submission" date="2022-12" db="EMBL/GenBank/DDBJ databases">
        <authorList>
            <person name="Alioto T."/>
            <person name="Alioto T."/>
            <person name="Gomez Garrido J."/>
        </authorList>
    </citation>
    <scope>NUCLEOTIDE SEQUENCE</scope>
</reference>
<dbReference type="Proteomes" id="UP001178461">
    <property type="component" value="Chromosome 3"/>
</dbReference>
<protein>
    <submittedName>
        <fullName evidence="1">Uncharacterized protein</fullName>
    </submittedName>
</protein>
<name>A0AA35NYI9_9SAUR</name>
<proteinExistence type="predicted"/>
<accession>A0AA35NYI9</accession>
<dbReference type="AlphaFoldDB" id="A0AA35NYI9"/>
<organism evidence="1 2">
    <name type="scientific">Podarcis lilfordi</name>
    <name type="common">Lilford's wall lizard</name>
    <dbReference type="NCBI Taxonomy" id="74358"/>
    <lineage>
        <taxon>Eukaryota</taxon>
        <taxon>Metazoa</taxon>
        <taxon>Chordata</taxon>
        <taxon>Craniata</taxon>
        <taxon>Vertebrata</taxon>
        <taxon>Euteleostomi</taxon>
        <taxon>Lepidosauria</taxon>
        <taxon>Squamata</taxon>
        <taxon>Bifurcata</taxon>
        <taxon>Unidentata</taxon>
        <taxon>Episquamata</taxon>
        <taxon>Laterata</taxon>
        <taxon>Lacertibaenia</taxon>
        <taxon>Lacertidae</taxon>
        <taxon>Podarcis</taxon>
    </lineage>
</organism>
<evidence type="ECO:0000313" key="2">
    <source>
        <dbReference type="Proteomes" id="UP001178461"/>
    </source>
</evidence>